<gene>
    <name evidence="2" type="ORF">GCM10011391_23730</name>
</gene>
<comment type="caution">
    <text evidence="2">The sequence shown here is derived from an EMBL/GenBank/DDBJ whole genome shotgun (WGS) entry which is preliminary data.</text>
</comment>
<dbReference type="PANTHER" id="PTHR43441:SF3">
    <property type="entry name" value="ACETYLTRANSFERASE"/>
    <property type="match status" value="1"/>
</dbReference>
<dbReference type="PANTHER" id="PTHR43441">
    <property type="entry name" value="RIBOSOMAL-PROTEIN-SERINE ACETYLTRANSFERASE"/>
    <property type="match status" value="1"/>
</dbReference>
<sequence length="187" mass="21412">MNPLLLDFPTSFTTERLTIRMPHPGDGQVVYDALTRSRAELKDWLPFAQKEQTLEETEANMRRAHAKFLNREDLRLLIFHKENGTFIGSSGLHRMNWDVPKFEIGYWCDAAFSGKGYMTEAVQGIAHFAFTELHANRIEIRCDALNKKSRAIPERLSFQLEGILHNEALSVDGKSLRDTCIYAKVKA</sequence>
<dbReference type="InterPro" id="IPR051908">
    <property type="entry name" value="Ribosomal_N-acetyltransferase"/>
</dbReference>
<keyword evidence="3" id="KW-1185">Reference proteome</keyword>
<dbReference type="Gene3D" id="3.40.630.30">
    <property type="match status" value="1"/>
</dbReference>
<protein>
    <submittedName>
        <fullName evidence="2">Ribosomal-protein-serine acetyltransferase</fullName>
    </submittedName>
</protein>
<evidence type="ECO:0000313" key="3">
    <source>
        <dbReference type="Proteomes" id="UP000628775"/>
    </source>
</evidence>
<dbReference type="AlphaFoldDB" id="A0A8J2YI29"/>
<dbReference type="GO" id="GO:0008999">
    <property type="term" value="F:protein-N-terminal-alanine acetyltransferase activity"/>
    <property type="evidence" value="ECO:0007669"/>
    <property type="project" value="TreeGrafter"/>
</dbReference>
<dbReference type="InterPro" id="IPR016181">
    <property type="entry name" value="Acyl_CoA_acyltransferase"/>
</dbReference>
<feature type="domain" description="N-acetyltransferase" evidence="1">
    <location>
        <begin position="29"/>
        <end position="177"/>
    </location>
</feature>
<dbReference type="RefSeq" id="WP_188694080.1">
    <property type="nucleotide sequence ID" value="NZ_BMIR01000010.1"/>
</dbReference>
<dbReference type="GO" id="GO:1990189">
    <property type="term" value="F:protein N-terminal-serine acetyltransferase activity"/>
    <property type="evidence" value="ECO:0007669"/>
    <property type="project" value="TreeGrafter"/>
</dbReference>
<dbReference type="EMBL" id="BMIR01000010">
    <property type="protein sequence ID" value="GGE44194.1"/>
    <property type="molecule type" value="Genomic_DNA"/>
</dbReference>
<dbReference type="GO" id="GO:0005737">
    <property type="term" value="C:cytoplasm"/>
    <property type="evidence" value="ECO:0007669"/>
    <property type="project" value="TreeGrafter"/>
</dbReference>
<proteinExistence type="predicted"/>
<evidence type="ECO:0000313" key="2">
    <source>
        <dbReference type="EMBL" id="GGE44194.1"/>
    </source>
</evidence>
<dbReference type="InterPro" id="IPR000182">
    <property type="entry name" value="GNAT_dom"/>
</dbReference>
<accession>A0A8J2YI29</accession>
<name>A0A8J2YI29_9BACL</name>
<dbReference type="SUPFAM" id="SSF55729">
    <property type="entry name" value="Acyl-CoA N-acyltransferases (Nat)"/>
    <property type="match status" value="1"/>
</dbReference>
<evidence type="ECO:0000259" key="1">
    <source>
        <dbReference type="PROSITE" id="PS51186"/>
    </source>
</evidence>
<dbReference type="Pfam" id="PF13302">
    <property type="entry name" value="Acetyltransf_3"/>
    <property type="match status" value="1"/>
</dbReference>
<organism evidence="2 3">
    <name type="scientific">Pullulanibacillus camelliae</name>
    <dbReference type="NCBI Taxonomy" id="1707096"/>
    <lineage>
        <taxon>Bacteria</taxon>
        <taxon>Bacillati</taxon>
        <taxon>Bacillota</taxon>
        <taxon>Bacilli</taxon>
        <taxon>Bacillales</taxon>
        <taxon>Sporolactobacillaceae</taxon>
        <taxon>Pullulanibacillus</taxon>
    </lineage>
</organism>
<dbReference type="PROSITE" id="PS51186">
    <property type="entry name" value="GNAT"/>
    <property type="match status" value="1"/>
</dbReference>
<reference evidence="2" key="1">
    <citation type="journal article" date="2014" name="Int. J. Syst. Evol. Microbiol.">
        <title>Complete genome sequence of Corynebacterium casei LMG S-19264T (=DSM 44701T), isolated from a smear-ripened cheese.</title>
        <authorList>
            <consortium name="US DOE Joint Genome Institute (JGI-PGF)"/>
            <person name="Walter F."/>
            <person name="Albersmeier A."/>
            <person name="Kalinowski J."/>
            <person name="Ruckert C."/>
        </authorList>
    </citation>
    <scope>NUCLEOTIDE SEQUENCE</scope>
    <source>
        <strain evidence="2">CGMCC 1.15371</strain>
    </source>
</reference>
<reference evidence="2" key="2">
    <citation type="submission" date="2020-09" db="EMBL/GenBank/DDBJ databases">
        <authorList>
            <person name="Sun Q."/>
            <person name="Zhou Y."/>
        </authorList>
    </citation>
    <scope>NUCLEOTIDE SEQUENCE</scope>
    <source>
        <strain evidence="2">CGMCC 1.15371</strain>
    </source>
</reference>
<dbReference type="Proteomes" id="UP000628775">
    <property type="component" value="Unassembled WGS sequence"/>
</dbReference>